<feature type="domain" description="SEA" evidence="1">
    <location>
        <begin position="188"/>
        <end position="299"/>
    </location>
</feature>
<reference evidence="2" key="1">
    <citation type="journal article" date="2014" name="Nat. Commun.">
        <title>The rainbow trout genome provides novel insights into evolution after whole-genome duplication in vertebrates.</title>
        <authorList>
            <person name="Berthelot C."/>
            <person name="Brunet F."/>
            <person name="Chalopin D."/>
            <person name="Juanchich A."/>
            <person name="Bernard M."/>
            <person name="Noel B."/>
            <person name="Bento P."/>
            <person name="Da Silva C."/>
            <person name="Labadie K."/>
            <person name="Alberti A."/>
            <person name="Aury J.M."/>
            <person name="Louis A."/>
            <person name="Dehais P."/>
            <person name="Bardou P."/>
            <person name="Montfort J."/>
            <person name="Klopp C."/>
            <person name="Cabau C."/>
            <person name="Gaspin C."/>
            <person name="Thorgaard G.H."/>
            <person name="Boussaha M."/>
            <person name="Quillet E."/>
            <person name="Guyomard R."/>
            <person name="Galiana D."/>
            <person name="Bobe J."/>
            <person name="Volff J.N."/>
            <person name="Genet C."/>
            <person name="Wincker P."/>
            <person name="Jaillon O."/>
            <person name="Roest Crollius H."/>
            <person name="Guiguen Y."/>
        </authorList>
    </citation>
    <scope>NUCLEOTIDE SEQUENCE [LARGE SCALE GENOMIC DNA]</scope>
</reference>
<sequence>MTTTSTTPTTTSTTTTTTTTTTAHLAVVTLQLTIQEVFVPALSNPQSTEFQTLAVTITSVCDVIYRAKYGIFFIRTIVISFIPVFRSRMAADTQVELEVVFNETAIATITNATMPKDIDIKDTLKEAVTNPNSTFNLSVVPNSITIIRVPNTSTGATTITTATPVITTVVPAAPTTTTAAATTTSVATNTLTTVSVEFTSKGETFISDLSTSSSQAFQTRASLIKTQLEPFYRSAFASFNSLTVIKFRNGSIINTMKLAFSSSAVPNSKEIGTVLIKAAQNITAFNINPTSVTVSGEVVTSSGISSKTSLFTASCLVVLSLLLSS</sequence>
<organism evidence="2 3">
    <name type="scientific">Oncorhynchus mykiss</name>
    <name type="common">Rainbow trout</name>
    <name type="synonym">Salmo gairdneri</name>
    <dbReference type="NCBI Taxonomy" id="8022"/>
    <lineage>
        <taxon>Eukaryota</taxon>
        <taxon>Metazoa</taxon>
        <taxon>Chordata</taxon>
        <taxon>Craniata</taxon>
        <taxon>Vertebrata</taxon>
        <taxon>Euteleostomi</taxon>
        <taxon>Actinopterygii</taxon>
        <taxon>Neopterygii</taxon>
        <taxon>Teleostei</taxon>
        <taxon>Protacanthopterygii</taxon>
        <taxon>Salmoniformes</taxon>
        <taxon>Salmonidae</taxon>
        <taxon>Salmoninae</taxon>
        <taxon>Oncorhynchus</taxon>
    </lineage>
</organism>
<accession>A0A060Y9W5</accession>
<dbReference type="SUPFAM" id="SSF82671">
    <property type="entry name" value="SEA domain"/>
    <property type="match status" value="1"/>
</dbReference>
<proteinExistence type="predicted"/>
<name>A0A060Y9W5_ONCMY</name>
<dbReference type="STRING" id="8022.A0A060Y9W5"/>
<dbReference type="Pfam" id="PF01390">
    <property type="entry name" value="SEA"/>
    <property type="match status" value="2"/>
</dbReference>
<dbReference type="EMBL" id="FR908518">
    <property type="protein sequence ID" value="CDQ88297.1"/>
    <property type="molecule type" value="Genomic_DNA"/>
</dbReference>
<dbReference type="PaxDb" id="8022-A0A060Y9W5"/>
<gene>
    <name evidence="2" type="ORF">GSONMT00037164001</name>
</gene>
<dbReference type="Proteomes" id="UP000193380">
    <property type="component" value="Unassembled WGS sequence"/>
</dbReference>
<dbReference type="InterPro" id="IPR000082">
    <property type="entry name" value="SEA_dom"/>
</dbReference>
<reference evidence="2" key="2">
    <citation type="submission" date="2014-03" db="EMBL/GenBank/DDBJ databases">
        <authorList>
            <person name="Genoscope - CEA"/>
        </authorList>
    </citation>
    <scope>NUCLEOTIDE SEQUENCE</scope>
</reference>
<dbReference type="PROSITE" id="PS50024">
    <property type="entry name" value="SEA"/>
    <property type="match status" value="1"/>
</dbReference>
<evidence type="ECO:0000259" key="1">
    <source>
        <dbReference type="PROSITE" id="PS50024"/>
    </source>
</evidence>
<dbReference type="Gene3D" id="3.30.70.960">
    <property type="entry name" value="SEA domain"/>
    <property type="match status" value="2"/>
</dbReference>
<dbReference type="InterPro" id="IPR036364">
    <property type="entry name" value="SEA_dom_sf"/>
</dbReference>
<protein>
    <recommendedName>
        <fullName evidence="1">SEA domain-containing protein</fullName>
    </recommendedName>
</protein>
<evidence type="ECO:0000313" key="3">
    <source>
        <dbReference type="Proteomes" id="UP000193380"/>
    </source>
</evidence>
<evidence type="ECO:0000313" key="2">
    <source>
        <dbReference type="EMBL" id="CDQ88297.1"/>
    </source>
</evidence>
<dbReference type="AlphaFoldDB" id="A0A060Y9W5"/>